<evidence type="ECO:0000313" key="6">
    <source>
        <dbReference type="EMBL" id="KAI2668753.1"/>
    </source>
</evidence>
<keyword evidence="4" id="KW-0812">Transmembrane</keyword>
<dbReference type="CDD" id="cd03784">
    <property type="entry name" value="GT1_Gtf-like"/>
    <property type="match status" value="4"/>
</dbReference>
<dbReference type="InterPro" id="IPR002213">
    <property type="entry name" value="UDP_glucos_trans"/>
</dbReference>
<keyword evidence="4" id="KW-0472">Membrane</keyword>
<feature type="transmembrane region" description="Helical" evidence="4">
    <location>
        <begin position="1544"/>
        <end position="1567"/>
    </location>
</feature>
<evidence type="ECO:0000313" key="7">
    <source>
        <dbReference type="Proteomes" id="UP000830375"/>
    </source>
</evidence>
<keyword evidence="7" id="KW-1185">Reference proteome</keyword>
<feature type="transmembrane region" description="Helical" evidence="4">
    <location>
        <begin position="495"/>
        <end position="516"/>
    </location>
</feature>
<comment type="similarity">
    <text evidence="1">Belongs to the UDP-glycosyltransferase family.</text>
</comment>
<feature type="chain" id="PRO_5045317321" evidence="5">
    <location>
        <begin position="27"/>
        <end position="2383"/>
    </location>
</feature>
<dbReference type="SUPFAM" id="SSF53756">
    <property type="entry name" value="UDP-Glycosyltransferase/glycogen phosphorylase"/>
    <property type="match status" value="5"/>
</dbReference>
<keyword evidence="2" id="KW-0328">Glycosyltransferase</keyword>
<organism evidence="6 7">
    <name type="scientific">Labeo rohita</name>
    <name type="common">Indian major carp</name>
    <name type="synonym">Cyprinus rohita</name>
    <dbReference type="NCBI Taxonomy" id="84645"/>
    <lineage>
        <taxon>Eukaryota</taxon>
        <taxon>Metazoa</taxon>
        <taxon>Chordata</taxon>
        <taxon>Craniata</taxon>
        <taxon>Vertebrata</taxon>
        <taxon>Euteleostomi</taxon>
        <taxon>Actinopterygii</taxon>
        <taxon>Neopterygii</taxon>
        <taxon>Teleostei</taxon>
        <taxon>Ostariophysi</taxon>
        <taxon>Cypriniformes</taxon>
        <taxon>Cyprinidae</taxon>
        <taxon>Labeoninae</taxon>
        <taxon>Labeonini</taxon>
        <taxon>Labeo</taxon>
    </lineage>
</organism>
<feature type="transmembrane region" description="Helical" evidence="4">
    <location>
        <begin position="735"/>
        <end position="753"/>
    </location>
</feature>
<evidence type="ECO:0000256" key="3">
    <source>
        <dbReference type="ARBA" id="ARBA00022679"/>
    </source>
</evidence>
<dbReference type="Pfam" id="PF00201">
    <property type="entry name" value="UDPGT"/>
    <property type="match status" value="5"/>
</dbReference>
<evidence type="ECO:0000256" key="2">
    <source>
        <dbReference type="ARBA" id="ARBA00022676"/>
    </source>
</evidence>
<dbReference type="EMBL" id="JACTAM010000001">
    <property type="protein sequence ID" value="KAI2668753.1"/>
    <property type="molecule type" value="Genomic_DNA"/>
</dbReference>
<reference evidence="6 7" key="1">
    <citation type="submission" date="2022-01" db="EMBL/GenBank/DDBJ databases">
        <title>A high-quality chromosome-level genome assembly of rohu carp, Labeo rohita.</title>
        <authorList>
            <person name="Arick M.A. II"/>
            <person name="Hsu C.-Y."/>
            <person name="Magbanua Z."/>
            <person name="Pechanova O."/>
            <person name="Grover C."/>
            <person name="Miller E."/>
            <person name="Thrash A."/>
            <person name="Ezzel L."/>
            <person name="Alam S."/>
            <person name="Benzie J."/>
            <person name="Hamilton M."/>
            <person name="Karsi A."/>
            <person name="Lawrence M.L."/>
            <person name="Peterson D.G."/>
        </authorList>
    </citation>
    <scope>NUCLEOTIDE SEQUENCE [LARGE SCALE GENOMIC DNA]</scope>
    <source>
        <strain evidence="7">BAU-BD-2019</strain>
        <tissue evidence="6">Blood</tissue>
    </source>
</reference>
<evidence type="ECO:0000256" key="5">
    <source>
        <dbReference type="SAM" id="SignalP"/>
    </source>
</evidence>
<name>A0ABQ8N0Y1_LABRO</name>
<evidence type="ECO:0000256" key="1">
    <source>
        <dbReference type="ARBA" id="ARBA00009995"/>
    </source>
</evidence>
<dbReference type="PANTHER" id="PTHR48043:SF52">
    <property type="entry name" value="UDP GLUCURONOSYLTRANSFERASE 5 FAMILY POLYPEPTIDE B1-RELATED"/>
    <property type="match status" value="1"/>
</dbReference>
<proteinExistence type="inferred from homology"/>
<dbReference type="InterPro" id="IPR050271">
    <property type="entry name" value="UDP-glycosyltransferase"/>
</dbReference>
<keyword evidence="5" id="KW-0732">Signal</keyword>
<protein>
    <submittedName>
        <fullName evidence="6">UDP-glucuronosyltransferase 2A2</fullName>
    </submittedName>
</protein>
<dbReference type="Gene3D" id="3.40.50.2000">
    <property type="entry name" value="Glycogen Phosphorylase B"/>
    <property type="match status" value="8"/>
</dbReference>
<accession>A0ABQ8N0Y1</accession>
<feature type="transmembrane region" description="Helical" evidence="4">
    <location>
        <begin position="1014"/>
        <end position="1033"/>
    </location>
</feature>
<feature type="transmembrane region" description="Helical" evidence="4">
    <location>
        <begin position="1053"/>
        <end position="1073"/>
    </location>
</feature>
<evidence type="ECO:0000256" key="4">
    <source>
        <dbReference type="SAM" id="Phobius"/>
    </source>
</evidence>
<keyword evidence="4" id="KW-1133">Transmembrane helix</keyword>
<dbReference type="Proteomes" id="UP000830375">
    <property type="component" value="Unassembled WGS sequence"/>
</dbReference>
<sequence>MNGQFFQSCGQILIALLLTSLPAVQSGKVLVFPVDGSHWVNMNILVEALHAQGHNITVIRMADSWYIKEFSPHYTSVTVNAPGGFDEEFFETFAFRLMQIIRGGSTWARLKLEIEMWQGTFEMTKIESEMIKSMMEDQQLMQSFRDAKYDLLLTDPLLFGGVLLGHYLKLPIVYNIRWTMYSEAHFAIAPSPLSYVPFPMVELSDRMSFFQRVKNIVMYSVAEAMGAFLFAPNYDALCEQFIGPGVSFLTLLQSADLWLHRVDFVFEFPRPTMPNIVYMGGFQCKPSKPLPQDLEDFVQSSGDHGVIIMSLGTLVGQLPDDVAEAIAEAFAELPQKIIWRYKGKRPSALGNNTLILDWMPQNDLLGHPKTRAFVAHGGTNGIQEAIYHGVPIIGFGLIFDQPDNLNKMKVRGVANNVDFATVDKDSFLKTVKGVLYDPSYRENMQRLSRLHKDVPVKPLDNAIFWIEFVMRHKGAAHLRTESYKMPWYSYHSVDVILFLLSAVLLVTVILLCWFTAGVMNRQIFQSCGQITLTLLLLMTVPDVQSGKVLVFPVDGSHWLNMNILVEALHAKGHNITVLRMPDSWYIKEFSPHYTSITLNSPGGFEEEFFESFAFKLMKILRDGSTWAHLKLEIEMWENVLKMFKVKSEMIVNMFEDQELMQSLKDANYDLVLTDPVEFGGILLSHHLKLPIVYNVRWTVYSEAHFAIAPSPLSYVPFPMKELSDRMSFLERVKNVVMYIITQTQVVFMVAPMYNALCERFVGPGVSFVTLVQSADLWLHRVDFIFEFPRPTMPNIVYMGGFQCKPSKPLPQDLEDFVQSSGDHGVIIMSLGTLIGQLPDDVAEAIAEAFAELPQKIIWRYKGKRPSALGSNTLILDWMPQNDLLGHPKTRAFVAHGGTNGIQEAIYHGVPIIGLGLIFDQPDNLFKMRVKGVAKTLDFATVDKDSFLKTVKEVLYDPSYRENMQRLSRLHKDVPVKPLDNAIFWIEFVMRHKGAAHLRTESYKMPWYSYHSVDVILFLLSAVSLITLSIYAIIRYFCCRISSKHKPGAMNRQIFQSCGQITLILLLLMTVPAAQCGKVLVFPVDGSHWVNMNILVEALHAKGHNITVLRMPDSWYVKEFSPHYTSITLNSPGGFEEEFFQSFAFRLMQILRDGSIWARLKLEIEMWENILKMFKTKTEMVVNMFEDEQLMQSLKDAKYDMVLTDPVDFGGILLSQHLKLPIVYNVRWTVYNEAHFAIAPSPLSYVPLPMLQLSDRMSFLERVKNVVMYIITETQVAFLIAPTYNALCERFVGPGVSFVTLVQSADLWLHRVDFIFEFPRPTMPNIIYMGGFQCKPSKPLPQDLEDFVQSSGDHGVILMSLGTLIGQLPDDVAEAIAEAFAELPQKIIWRYKGKRPSALGNNTLIMDWMPQNDLLGHPKTKAFVAHGGTNGIQEAIYHGVPIIGFGLIFDQPDNLFKMRVKGVAKTLDFATVDKDSFLKTVKEVLYDPSYRENMQRLSRLHKDVPVKPLDNAIFWIEFVMRHKGAAHLRTESYKMPWYSYHSVDVILFLLSAVSLITLSIYAIIRYFCCRICKRKAKNKRTMNGQVFQVLGPIVLTILLTNVPAVQSGNVLVFPVDGSHWVNMNILVEALHAKGHNITVIRAADSWYIKEFSPHYTSITLKSEGGFGEEFLDMFVSRLLGILRDGSSWARLMLEIEMWQSSVEMVKIESEAIVRMLEDQQLMQSLKDAKYDLMLTDPAMFGGIILGHYLKLPIVHNVRWTVYNEVHFLLAPSPLSYVPFPMLKLSDRMSFLERVKNVVMFTVTEILVALLMTPINDPICERFIGPGASYFSLTQSADLWLHRVDFIFEFPRPTMPNIIYMGGFQCKPSKPLPQDLEDFVQSSGDHGVIIMSLGTLIGQLPDDVAEAIAEAFAELPQKIIWRYKGRRPSALGNNTLILDWMPQNDLLGHPKTRAFVAHGGTNGIQEAIYHGVPIIGLGLIFDQPDNLHKMKVRGVAKIVDFATVDKDSFLKTVKEVLYDPSYRENMQRLSKLHKDVPVKPLDNAIFWIEFVMRHKGAAHLNTESYKMPWYSYHSVDVILFLISAVSLIFLSIYATGFPGAWASLSNSSANDCPSCSKQKCSCLLVDCSHWVNMNILVQPLYARGQSVTVIRVADSWYIKEFSPHYTSITLKPEGGFSEEFFQVFASKLLGILREGSIWAPLKVETGMCNLMQSLKEAKYDSKRSVNGRRCFTESLSQIAHCLQCALDSVQWGSFCNSSFLPLLELTDFMSFLERVKNIVMYTIPQTQVAFMTAPSVAKTVGFATVDKDSFLKTVKEVLYHPFYLENMQRLSRLHKDVPEKPLDNAIFWIKFVMRHKGLFGIIPIIFHLDNMQAISGKHQRGNDNV</sequence>
<feature type="signal peptide" evidence="5">
    <location>
        <begin position="1"/>
        <end position="26"/>
    </location>
</feature>
<comment type="caution">
    <text evidence="6">The sequence shown here is derived from an EMBL/GenBank/DDBJ whole genome shotgun (WGS) entry which is preliminary data.</text>
</comment>
<dbReference type="PANTHER" id="PTHR48043">
    <property type="entry name" value="EG:EG0003.4 PROTEIN-RELATED"/>
    <property type="match status" value="1"/>
</dbReference>
<keyword evidence="3" id="KW-0808">Transferase</keyword>
<gene>
    <name evidence="6" type="ORF">H4Q32_005540</name>
</gene>